<dbReference type="OrthoDB" id="9804315at2"/>
<comment type="similarity">
    <text evidence="2">Belongs to the dihydrofolate reductase family.</text>
</comment>
<dbReference type="PANTHER" id="PTHR48069:SF3">
    <property type="entry name" value="DIHYDROFOLATE REDUCTASE"/>
    <property type="match status" value="1"/>
</dbReference>
<evidence type="ECO:0000313" key="9">
    <source>
        <dbReference type="Proteomes" id="UP000315343"/>
    </source>
</evidence>
<keyword evidence="5" id="KW-0521">NADP</keyword>
<sequence length="169" mass="19303">MKLIVAVAKDWGIGNSGDLLFDLPDDMKFFRETTKNKTVVMGRITLLSLPGGNPLKNRVNIVMTTDMNYEKEGCTVVHSVEELLEEVKKYNSDDVFVIGGSKIYNELYPYCSEAYITKVDAVKDADSYLHNFDQDQDWLLTFASELHENNGLKFNFNTYKNLNVKQINN</sequence>
<evidence type="ECO:0000256" key="6">
    <source>
        <dbReference type="ARBA" id="ARBA00023002"/>
    </source>
</evidence>
<dbReference type="Pfam" id="PF00186">
    <property type="entry name" value="DHFR_1"/>
    <property type="match status" value="1"/>
</dbReference>
<dbReference type="UniPathway" id="UPA00077">
    <property type="reaction ID" value="UER00158"/>
</dbReference>
<comment type="caution">
    <text evidence="8">The sequence shown here is derived from an EMBL/GenBank/DDBJ whole genome shotgun (WGS) entry which is preliminary data.</text>
</comment>
<name>A0A562J2Y5_9FIRM</name>
<keyword evidence="6" id="KW-0560">Oxidoreductase</keyword>
<accession>A0A562J2Y5</accession>
<dbReference type="GO" id="GO:0046655">
    <property type="term" value="P:folic acid metabolic process"/>
    <property type="evidence" value="ECO:0007669"/>
    <property type="project" value="TreeGrafter"/>
</dbReference>
<dbReference type="SUPFAM" id="SSF53597">
    <property type="entry name" value="Dihydrofolate reductase-like"/>
    <property type="match status" value="1"/>
</dbReference>
<dbReference type="PANTHER" id="PTHR48069">
    <property type="entry name" value="DIHYDROFOLATE REDUCTASE"/>
    <property type="match status" value="1"/>
</dbReference>
<protein>
    <recommendedName>
        <fullName evidence="3">dihydrofolate reductase</fullName>
        <ecNumber evidence="3">1.5.1.3</ecNumber>
    </recommendedName>
</protein>
<dbReference type="CDD" id="cd00209">
    <property type="entry name" value="DHFR"/>
    <property type="match status" value="1"/>
</dbReference>
<gene>
    <name evidence="8" type="ORF">LY60_03342</name>
</gene>
<dbReference type="InterPro" id="IPR001796">
    <property type="entry name" value="DHFR_dom"/>
</dbReference>
<dbReference type="GO" id="GO:0050661">
    <property type="term" value="F:NADP binding"/>
    <property type="evidence" value="ECO:0007669"/>
    <property type="project" value="InterPro"/>
</dbReference>
<dbReference type="EMBL" id="VLKH01000013">
    <property type="protein sequence ID" value="TWH77576.1"/>
    <property type="molecule type" value="Genomic_DNA"/>
</dbReference>
<evidence type="ECO:0000256" key="4">
    <source>
        <dbReference type="ARBA" id="ARBA00022563"/>
    </source>
</evidence>
<dbReference type="PRINTS" id="PR00070">
    <property type="entry name" value="DHFR"/>
</dbReference>
<dbReference type="GO" id="GO:0046654">
    <property type="term" value="P:tetrahydrofolate biosynthetic process"/>
    <property type="evidence" value="ECO:0007669"/>
    <property type="project" value="UniProtKB-UniPathway"/>
</dbReference>
<dbReference type="RefSeq" id="WP_145086388.1">
    <property type="nucleotide sequence ID" value="NZ_DAMBUX010000012.1"/>
</dbReference>
<evidence type="ECO:0000256" key="3">
    <source>
        <dbReference type="ARBA" id="ARBA00012856"/>
    </source>
</evidence>
<dbReference type="Proteomes" id="UP000315343">
    <property type="component" value="Unassembled WGS sequence"/>
</dbReference>
<organism evidence="8 9">
    <name type="scientific">Sedimentibacter saalensis</name>
    <dbReference type="NCBI Taxonomy" id="130788"/>
    <lineage>
        <taxon>Bacteria</taxon>
        <taxon>Bacillati</taxon>
        <taxon>Bacillota</taxon>
        <taxon>Tissierellia</taxon>
        <taxon>Sedimentibacter</taxon>
    </lineage>
</organism>
<feature type="domain" description="DHFR" evidence="7">
    <location>
        <begin position="1"/>
        <end position="161"/>
    </location>
</feature>
<dbReference type="Gene3D" id="3.40.430.10">
    <property type="entry name" value="Dihydrofolate Reductase, subunit A"/>
    <property type="match status" value="1"/>
</dbReference>
<dbReference type="GO" id="GO:0006730">
    <property type="term" value="P:one-carbon metabolic process"/>
    <property type="evidence" value="ECO:0007669"/>
    <property type="project" value="UniProtKB-KW"/>
</dbReference>
<evidence type="ECO:0000259" key="7">
    <source>
        <dbReference type="PROSITE" id="PS51330"/>
    </source>
</evidence>
<keyword evidence="4" id="KW-0554">One-carbon metabolism</keyword>
<comment type="pathway">
    <text evidence="1">Cofactor biosynthesis; tetrahydrofolate biosynthesis; 5,6,7,8-tetrahydrofolate from 7,8-dihydrofolate: step 1/1.</text>
</comment>
<evidence type="ECO:0000256" key="5">
    <source>
        <dbReference type="ARBA" id="ARBA00022857"/>
    </source>
</evidence>
<dbReference type="PROSITE" id="PS51330">
    <property type="entry name" value="DHFR_2"/>
    <property type="match status" value="1"/>
</dbReference>
<proteinExistence type="inferred from homology"/>
<dbReference type="EC" id="1.5.1.3" evidence="3"/>
<dbReference type="InterPro" id="IPR024072">
    <property type="entry name" value="DHFR-like_dom_sf"/>
</dbReference>
<evidence type="ECO:0000256" key="2">
    <source>
        <dbReference type="ARBA" id="ARBA00009539"/>
    </source>
</evidence>
<evidence type="ECO:0000313" key="8">
    <source>
        <dbReference type="EMBL" id="TWH77576.1"/>
    </source>
</evidence>
<reference evidence="8 9" key="1">
    <citation type="submission" date="2019-07" db="EMBL/GenBank/DDBJ databases">
        <title>Genomic Encyclopedia of Type Strains, Phase I: the one thousand microbial genomes (KMG-I) project.</title>
        <authorList>
            <person name="Kyrpides N."/>
        </authorList>
    </citation>
    <scope>NUCLEOTIDE SEQUENCE [LARGE SCALE GENOMIC DNA]</scope>
    <source>
        <strain evidence="8 9">DSM 13558</strain>
    </source>
</reference>
<dbReference type="AlphaFoldDB" id="A0A562J2Y5"/>
<dbReference type="InterPro" id="IPR012259">
    <property type="entry name" value="DHFR"/>
</dbReference>
<dbReference type="GO" id="GO:0046452">
    <property type="term" value="P:dihydrofolate metabolic process"/>
    <property type="evidence" value="ECO:0007669"/>
    <property type="project" value="TreeGrafter"/>
</dbReference>
<keyword evidence="9" id="KW-1185">Reference proteome</keyword>
<dbReference type="GO" id="GO:0004146">
    <property type="term" value="F:dihydrofolate reductase activity"/>
    <property type="evidence" value="ECO:0007669"/>
    <property type="project" value="UniProtKB-EC"/>
</dbReference>
<evidence type="ECO:0000256" key="1">
    <source>
        <dbReference type="ARBA" id="ARBA00004903"/>
    </source>
</evidence>